<dbReference type="Proteomes" id="UP001066276">
    <property type="component" value="Chromosome 8"/>
</dbReference>
<evidence type="ECO:0000313" key="3">
    <source>
        <dbReference type="Proteomes" id="UP001066276"/>
    </source>
</evidence>
<name>A0AAV7NSB8_PLEWA</name>
<feature type="region of interest" description="Disordered" evidence="1">
    <location>
        <begin position="29"/>
        <end position="72"/>
    </location>
</feature>
<feature type="compositionally biased region" description="Polar residues" evidence="1">
    <location>
        <begin position="30"/>
        <end position="42"/>
    </location>
</feature>
<proteinExistence type="predicted"/>
<evidence type="ECO:0000313" key="2">
    <source>
        <dbReference type="EMBL" id="KAJ1116158.1"/>
    </source>
</evidence>
<protein>
    <submittedName>
        <fullName evidence="2">Uncharacterized protein</fullName>
    </submittedName>
</protein>
<accession>A0AAV7NSB8</accession>
<dbReference type="EMBL" id="JANPWB010000012">
    <property type="protein sequence ID" value="KAJ1116158.1"/>
    <property type="molecule type" value="Genomic_DNA"/>
</dbReference>
<evidence type="ECO:0000256" key="1">
    <source>
        <dbReference type="SAM" id="MobiDB-lite"/>
    </source>
</evidence>
<comment type="caution">
    <text evidence="2">The sequence shown here is derived from an EMBL/GenBank/DDBJ whole genome shotgun (WGS) entry which is preliminary data.</text>
</comment>
<reference evidence="2" key="1">
    <citation type="journal article" date="2022" name="bioRxiv">
        <title>Sequencing and chromosome-scale assembly of the giantPleurodeles waltlgenome.</title>
        <authorList>
            <person name="Brown T."/>
            <person name="Elewa A."/>
            <person name="Iarovenko S."/>
            <person name="Subramanian E."/>
            <person name="Araus A.J."/>
            <person name="Petzold A."/>
            <person name="Susuki M."/>
            <person name="Suzuki K.-i.T."/>
            <person name="Hayashi T."/>
            <person name="Toyoda A."/>
            <person name="Oliveira C."/>
            <person name="Osipova E."/>
            <person name="Leigh N.D."/>
            <person name="Simon A."/>
            <person name="Yun M.H."/>
        </authorList>
    </citation>
    <scope>NUCLEOTIDE SEQUENCE</scope>
    <source>
        <strain evidence="2">20211129_DDA</strain>
        <tissue evidence="2">Liver</tissue>
    </source>
</reference>
<sequence length="118" mass="13142">MERHPCERVIARRGSEELTRNVSVFKRFNPTASSSGPTSTVIPQADRVSNPATDDNIPDTAEDGRDLVLTPPSPCQVFDRLIPELEPPEPRIPDQAVRTRYGLRHSPLPSIKLQDFVA</sequence>
<dbReference type="AlphaFoldDB" id="A0AAV7NSB8"/>
<keyword evidence="3" id="KW-1185">Reference proteome</keyword>
<organism evidence="2 3">
    <name type="scientific">Pleurodeles waltl</name>
    <name type="common">Iberian ribbed newt</name>
    <dbReference type="NCBI Taxonomy" id="8319"/>
    <lineage>
        <taxon>Eukaryota</taxon>
        <taxon>Metazoa</taxon>
        <taxon>Chordata</taxon>
        <taxon>Craniata</taxon>
        <taxon>Vertebrata</taxon>
        <taxon>Euteleostomi</taxon>
        <taxon>Amphibia</taxon>
        <taxon>Batrachia</taxon>
        <taxon>Caudata</taxon>
        <taxon>Salamandroidea</taxon>
        <taxon>Salamandridae</taxon>
        <taxon>Pleurodelinae</taxon>
        <taxon>Pleurodeles</taxon>
    </lineage>
</organism>
<gene>
    <name evidence="2" type="ORF">NDU88_004377</name>
</gene>